<dbReference type="EMBL" id="QOCW01000020">
    <property type="protein sequence ID" value="RBW68472.1"/>
    <property type="molecule type" value="Genomic_DNA"/>
</dbReference>
<sequence>MEMKTLWKLAVMVFAVMIASACGAAEDQDMNEEIAPEEEPASGDMNTEEPAVGEEMAPEEPANGGMNTEEPADEEEVAPEEPANGDTGTEDSADEEMAPEESTNE</sequence>
<dbReference type="Proteomes" id="UP000253314">
    <property type="component" value="Unassembled WGS sequence"/>
</dbReference>
<evidence type="ECO:0000256" key="2">
    <source>
        <dbReference type="SAM" id="SignalP"/>
    </source>
</evidence>
<feature type="compositionally biased region" description="Acidic residues" evidence="1">
    <location>
        <begin position="88"/>
        <end position="105"/>
    </location>
</feature>
<evidence type="ECO:0000313" key="3">
    <source>
        <dbReference type="EMBL" id="RBW68472.1"/>
    </source>
</evidence>
<protein>
    <recommendedName>
        <fullName evidence="5">DNA primase</fullName>
    </recommendedName>
</protein>
<keyword evidence="4" id="KW-1185">Reference proteome</keyword>
<evidence type="ECO:0008006" key="5">
    <source>
        <dbReference type="Google" id="ProtNLM"/>
    </source>
</evidence>
<proteinExistence type="predicted"/>
<feature type="chain" id="PRO_5016561932" description="DNA primase" evidence="2">
    <location>
        <begin position="25"/>
        <end position="105"/>
    </location>
</feature>
<organism evidence="3 4">
    <name type="scientific">Bacillus taeanensis</name>
    <dbReference type="NCBI Taxonomy" id="273032"/>
    <lineage>
        <taxon>Bacteria</taxon>
        <taxon>Bacillati</taxon>
        <taxon>Bacillota</taxon>
        <taxon>Bacilli</taxon>
        <taxon>Bacillales</taxon>
        <taxon>Bacillaceae</taxon>
        <taxon>Bacillus</taxon>
    </lineage>
</organism>
<feature type="signal peptide" evidence="2">
    <location>
        <begin position="1"/>
        <end position="24"/>
    </location>
</feature>
<accession>A0A366XQS7</accession>
<dbReference type="OrthoDB" id="2943437at2"/>
<evidence type="ECO:0000313" key="4">
    <source>
        <dbReference type="Proteomes" id="UP000253314"/>
    </source>
</evidence>
<gene>
    <name evidence="3" type="ORF">DS031_16805</name>
</gene>
<evidence type="ECO:0000256" key="1">
    <source>
        <dbReference type="SAM" id="MobiDB-lite"/>
    </source>
</evidence>
<feature type="compositionally biased region" description="Acidic residues" evidence="1">
    <location>
        <begin position="28"/>
        <end position="41"/>
    </location>
</feature>
<dbReference type="PROSITE" id="PS51257">
    <property type="entry name" value="PROKAR_LIPOPROTEIN"/>
    <property type="match status" value="1"/>
</dbReference>
<dbReference type="AlphaFoldDB" id="A0A366XQS7"/>
<reference evidence="3 4" key="1">
    <citation type="submission" date="2018-07" db="EMBL/GenBank/DDBJ databases">
        <title>Lottiidibacillus patelloidae gen. nov., sp. nov., isolated from the intestinal tract of a marine limpet and the reclassification of B. taeanensis BH030017T, B. algicola KMM 3737T and B. hwajinpoensis SW-72T as genus Lottiidibacillus.</title>
        <authorList>
            <person name="Liu R."/>
            <person name="Huang Z."/>
        </authorList>
    </citation>
    <scope>NUCLEOTIDE SEQUENCE [LARGE SCALE GENOMIC DNA]</scope>
    <source>
        <strain evidence="3 4">BH030017</strain>
    </source>
</reference>
<name>A0A366XQS7_9BACI</name>
<feature type="region of interest" description="Disordered" evidence="1">
    <location>
        <begin position="28"/>
        <end position="105"/>
    </location>
</feature>
<feature type="compositionally biased region" description="Acidic residues" evidence="1">
    <location>
        <begin position="70"/>
        <end position="79"/>
    </location>
</feature>
<keyword evidence="2" id="KW-0732">Signal</keyword>
<comment type="caution">
    <text evidence="3">The sequence shown here is derived from an EMBL/GenBank/DDBJ whole genome shotgun (WGS) entry which is preliminary data.</text>
</comment>